<dbReference type="Gene3D" id="3.10.50.40">
    <property type="match status" value="1"/>
</dbReference>
<evidence type="ECO:0000256" key="11">
    <source>
        <dbReference type="ARBA" id="ARBA00038408"/>
    </source>
</evidence>
<dbReference type="Gene3D" id="1.10.4030.10">
    <property type="entry name" value="Porin chaperone SurA, peptide-binding domain"/>
    <property type="match status" value="1"/>
</dbReference>
<proteinExistence type="inferred from homology"/>
<comment type="subcellular location">
    <subcellularLocation>
        <location evidence="1">Cell inner membrane</location>
        <topology evidence="1">Single-pass type II membrane protein</topology>
        <orientation evidence="1">Periplasmic side</orientation>
    </subcellularLocation>
</comment>
<dbReference type="Pfam" id="PF13145">
    <property type="entry name" value="Rotamase_2"/>
    <property type="match status" value="1"/>
</dbReference>
<keyword evidence="14" id="KW-0697">Rotamase</keyword>
<protein>
    <recommendedName>
        <fullName evidence="2">Parvulin-like PPIase</fullName>
    </recommendedName>
    <alternativeName>
        <fullName evidence="9">Peptidyl-prolyl cis-trans isomerase plp</fullName>
    </alternativeName>
    <alternativeName>
        <fullName evidence="12">Periplasmic chaperone PpiD</fullName>
    </alternativeName>
    <alternativeName>
        <fullName evidence="13">Periplasmic folding chaperone</fullName>
    </alternativeName>
    <alternativeName>
        <fullName evidence="10">Rotamase plp</fullName>
    </alternativeName>
</protein>
<dbReference type="Proteomes" id="UP000285023">
    <property type="component" value="Unassembled WGS sequence"/>
</dbReference>
<sequence length="645" mass="67280">MLSAFRRLSKSAVGTIIVVLFLLAILASFAVADIANVRSSSFGGSSSSLATVGDEMITERDMDSAMRRVLNQARQQNPEATYANIAGQFGAVLDSLIDERALLAFAADHGFVLSKRLVDAEIASLPQTRGLDGKFSEQAYAQFLSQQQMTDADVRRLLNVALTQRLVLAPGAVEARVPLGVARPYASMLLEQREGEVALVPAEAFRAGLSPSDGDLQAFYAQNSRNYLVPEQRVLRIAKIDPASVPGATPTEAEIAAYYKANQATYGGAETRVISQAVVQTQAVANGIAQRARGGAAFAAAAAPAGLSAEDVSVGPQTRAEFGSLAGDAVANAAFAAAKGGIVGPVKSDLGWHVIKIDDVRAASGKSLAQSRGEIAALLTANKRTEALTDFVTKIEDQIADGASLAETAAAAKLTVTPTPAITAAGAARSNPAYKFPAELAPALKAGFAMAADDDPEVVTLPNDAGYALVGVDSVIESAPAPLAQIKDQVRDDWIKRKSSDKARAVAADIAAKVARGASFQQALAGSTVKLPPAQVVNARRLQISQADAAVAAPLKMMFALAKGKSRMVADPQGRGYFIVKTNKVIPGNALTNPSLITQTQMAFQQTASDELGAQLLAAMKADQGVKRNEDKITAARQRITGSGN</sequence>
<dbReference type="GO" id="GO:0005886">
    <property type="term" value="C:plasma membrane"/>
    <property type="evidence" value="ECO:0007669"/>
    <property type="project" value="UniProtKB-SubCell"/>
</dbReference>
<accession>A0A418Q1C8</accession>
<dbReference type="OrthoDB" id="9768393at2"/>
<keyword evidence="5" id="KW-0812">Transmembrane</keyword>
<evidence type="ECO:0000313" key="16">
    <source>
        <dbReference type="EMBL" id="RIX31745.1"/>
    </source>
</evidence>
<gene>
    <name evidence="16" type="ORF">D3M59_01695</name>
</gene>
<keyword evidence="14" id="KW-0413">Isomerase</keyword>
<name>A0A418Q1C8_9SPHN</name>
<evidence type="ECO:0000256" key="6">
    <source>
        <dbReference type="ARBA" id="ARBA00022989"/>
    </source>
</evidence>
<evidence type="ECO:0000256" key="4">
    <source>
        <dbReference type="ARBA" id="ARBA00022519"/>
    </source>
</evidence>
<evidence type="ECO:0000256" key="10">
    <source>
        <dbReference type="ARBA" id="ARBA00031484"/>
    </source>
</evidence>
<dbReference type="PANTHER" id="PTHR47529">
    <property type="entry name" value="PEPTIDYL-PROLYL CIS-TRANS ISOMERASE D"/>
    <property type="match status" value="1"/>
</dbReference>
<dbReference type="InterPro" id="IPR027304">
    <property type="entry name" value="Trigger_fact/SurA_dom_sf"/>
</dbReference>
<evidence type="ECO:0000256" key="12">
    <source>
        <dbReference type="ARBA" id="ARBA00040743"/>
    </source>
</evidence>
<dbReference type="EMBL" id="QXTF01000001">
    <property type="protein sequence ID" value="RIX31745.1"/>
    <property type="molecule type" value="Genomic_DNA"/>
</dbReference>
<evidence type="ECO:0000256" key="13">
    <source>
        <dbReference type="ARBA" id="ARBA00042775"/>
    </source>
</evidence>
<evidence type="ECO:0000256" key="9">
    <source>
        <dbReference type="ARBA" id="ARBA00030642"/>
    </source>
</evidence>
<dbReference type="PANTHER" id="PTHR47529:SF1">
    <property type="entry name" value="PERIPLASMIC CHAPERONE PPID"/>
    <property type="match status" value="1"/>
</dbReference>
<evidence type="ECO:0000256" key="8">
    <source>
        <dbReference type="ARBA" id="ARBA00023186"/>
    </source>
</evidence>
<evidence type="ECO:0000259" key="15">
    <source>
        <dbReference type="PROSITE" id="PS50198"/>
    </source>
</evidence>
<keyword evidence="6" id="KW-1133">Transmembrane helix</keyword>
<evidence type="ECO:0000256" key="1">
    <source>
        <dbReference type="ARBA" id="ARBA00004382"/>
    </source>
</evidence>
<dbReference type="InterPro" id="IPR000297">
    <property type="entry name" value="PPIase_PpiC"/>
</dbReference>
<keyword evidence="8" id="KW-0143">Chaperone</keyword>
<dbReference type="InterPro" id="IPR052029">
    <property type="entry name" value="PpiD_chaperone"/>
</dbReference>
<keyword evidence="4" id="KW-0997">Cell inner membrane</keyword>
<keyword evidence="7" id="KW-0472">Membrane</keyword>
<dbReference type="SUPFAM" id="SSF54534">
    <property type="entry name" value="FKBP-like"/>
    <property type="match status" value="1"/>
</dbReference>
<dbReference type="InterPro" id="IPR046357">
    <property type="entry name" value="PPIase_dom_sf"/>
</dbReference>
<dbReference type="Pfam" id="PF13624">
    <property type="entry name" value="SurA_N_3"/>
    <property type="match status" value="1"/>
</dbReference>
<reference evidence="16 17" key="1">
    <citation type="submission" date="2018-09" db="EMBL/GenBank/DDBJ databases">
        <title>Sphingomonas sp. DAC4.</title>
        <authorList>
            <person name="Seo T."/>
        </authorList>
    </citation>
    <scope>NUCLEOTIDE SEQUENCE [LARGE SCALE GENOMIC DNA]</scope>
    <source>
        <strain evidence="16 17">DAC4</strain>
    </source>
</reference>
<dbReference type="SUPFAM" id="SSF109998">
    <property type="entry name" value="Triger factor/SurA peptide-binding domain-like"/>
    <property type="match status" value="1"/>
</dbReference>
<comment type="caution">
    <text evidence="16">The sequence shown here is derived from an EMBL/GenBank/DDBJ whole genome shotgun (WGS) entry which is preliminary data.</text>
</comment>
<evidence type="ECO:0000256" key="7">
    <source>
        <dbReference type="ARBA" id="ARBA00023136"/>
    </source>
</evidence>
<dbReference type="RefSeq" id="WP_119531002.1">
    <property type="nucleotide sequence ID" value="NZ_QXTF01000001.1"/>
</dbReference>
<dbReference type="PROSITE" id="PS50198">
    <property type="entry name" value="PPIC_PPIASE_2"/>
    <property type="match status" value="1"/>
</dbReference>
<organism evidence="16 17">
    <name type="scientific">Sphingomonas edaphi</name>
    <dbReference type="NCBI Taxonomy" id="2315689"/>
    <lineage>
        <taxon>Bacteria</taxon>
        <taxon>Pseudomonadati</taxon>
        <taxon>Pseudomonadota</taxon>
        <taxon>Alphaproteobacteria</taxon>
        <taxon>Sphingomonadales</taxon>
        <taxon>Sphingomonadaceae</taxon>
        <taxon>Sphingomonas</taxon>
    </lineage>
</organism>
<evidence type="ECO:0000256" key="14">
    <source>
        <dbReference type="PROSITE-ProRule" id="PRU00278"/>
    </source>
</evidence>
<keyword evidence="3" id="KW-1003">Cell membrane</keyword>
<comment type="similarity">
    <text evidence="11">Belongs to the PpiD chaperone family.</text>
</comment>
<evidence type="ECO:0000256" key="2">
    <source>
        <dbReference type="ARBA" id="ARBA00018370"/>
    </source>
</evidence>
<dbReference type="AlphaFoldDB" id="A0A418Q1C8"/>
<feature type="domain" description="PpiC" evidence="15">
    <location>
        <begin position="250"/>
        <end position="359"/>
    </location>
</feature>
<keyword evidence="17" id="KW-1185">Reference proteome</keyword>
<evidence type="ECO:0000313" key="17">
    <source>
        <dbReference type="Proteomes" id="UP000285023"/>
    </source>
</evidence>
<evidence type="ECO:0000256" key="5">
    <source>
        <dbReference type="ARBA" id="ARBA00022692"/>
    </source>
</evidence>
<evidence type="ECO:0000256" key="3">
    <source>
        <dbReference type="ARBA" id="ARBA00022475"/>
    </source>
</evidence>
<dbReference type="GO" id="GO:0003755">
    <property type="term" value="F:peptidyl-prolyl cis-trans isomerase activity"/>
    <property type="evidence" value="ECO:0007669"/>
    <property type="project" value="UniProtKB-KW"/>
</dbReference>